<proteinExistence type="predicted"/>
<dbReference type="Proteomes" id="UP000310636">
    <property type="component" value="Unassembled WGS sequence"/>
</dbReference>
<protein>
    <submittedName>
        <fullName evidence="1">Uncharacterized protein</fullName>
    </submittedName>
</protein>
<organism evidence="1 2">
    <name type="scientific">Cohnella fermenti</name>
    <dbReference type="NCBI Taxonomy" id="2565925"/>
    <lineage>
        <taxon>Bacteria</taxon>
        <taxon>Bacillati</taxon>
        <taxon>Bacillota</taxon>
        <taxon>Bacilli</taxon>
        <taxon>Bacillales</taxon>
        <taxon>Paenibacillaceae</taxon>
        <taxon>Cohnella</taxon>
    </lineage>
</organism>
<comment type="caution">
    <text evidence="1">The sequence shown here is derived from an EMBL/GenBank/DDBJ whole genome shotgun (WGS) entry which is preliminary data.</text>
</comment>
<keyword evidence="2" id="KW-1185">Reference proteome</keyword>
<evidence type="ECO:0000313" key="1">
    <source>
        <dbReference type="EMBL" id="THF72483.1"/>
    </source>
</evidence>
<evidence type="ECO:0000313" key="2">
    <source>
        <dbReference type="Proteomes" id="UP000310636"/>
    </source>
</evidence>
<sequence>MTTKFSVQNLIPIQTKYESRDAAEPSTLTIVNTSKNGKRVVLSEELLETIGSPEKIQISLIENGIAICEQFSKAGTFYRLRPTGKKRCVYSAALVDLLTDDLQLDFNGRTSLSFREVEYISEDVELPIAFVPITIGDNSASPDDESDE</sequence>
<accession>A0A4S4BKB6</accession>
<gene>
    <name evidence="1" type="ORF">E6C55_32975</name>
</gene>
<dbReference type="AlphaFoldDB" id="A0A4S4BKB6"/>
<reference evidence="1 2" key="1">
    <citation type="submission" date="2019-04" db="EMBL/GenBank/DDBJ databases">
        <title>Cohnella sp. nov. isolated from preserved vegetables.</title>
        <authorList>
            <person name="Lin S.-Y."/>
            <person name="Hung M.-H."/>
            <person name="Young C.-C."/>
        </authorList>
    </citation>
    <scope>NUCLEOTIDE SEQUENCE [LARGE SCALE GENOMIC DNA]</scope>
    <source>
        <strain evidence="1 2">CC-MHH1044</strain>
    </source>
</reference>
<dbReference type="RefSeq" id="WP_136374084.1">
    <property type="nucleotide sequence ID" value="NZ_SSOB01000087.1"/>
</dbReference>
<name>A0A4S4BKB6_9BACL</name>
<dbReference type="EMBL" id="SSOB01000087">
    <property type="protein sequence ID" value="THF72483.1"/>
    <property type="molecule type" value="Genomic_DNA"/>
</dbReference>
<dbReference type="OrthoDB" id="2595775at2"/>